<reference evidence="1" key="1">
    <citation type="submission" date="2018-02" db="EMBL/GenBank/DDBJ databases">
        <title>Rhizophora mucronata_Transcriptome.</title>
        <authorList>
            <person name="Meera S.P."/>
            <person name="Sreeshan A."/>
            <person name="Augustine A."/>
        </authorList>
    </citation>
    <scope>NUCLEOTIDE SEQUENCE</scope>
    <source>
        <tissue evidence="1">Leaf</tissue>
    </source>
</reference>
<dbReference type="AlphaFoldDB" id="A0A2P2QIG1"/>
<accession>A0A2P2QIG1</accession>
<evidence type="ECO:0000313" key="1">
    <source>
        <dbReference type="EMBL" id="MBX66685.1"/>
    </source>
</evidence>
<dbReference type="EMBL" id="GGEC01086201">
    <property type="protein sequence ID" value="MBX66685.1"/>
    <property type="molecule type" value="Transcribed_RNA"/>
</dbReference>
<sequence>MCLLTKGHYHVYKYHRLITYSKYQNFSFFSWFLYL</sequence>
<organism evidence="1">
    <name type="scientific">Rhizophora mucronata</name>
    <name type="common">Asiatic mangrove</name>
    <dbReference type="NCBI Taxonomy" id="61149"/>
    <lineage>
        <taxon>Eukaryota</taxon>
        <taxon>Viridiplantae</taxon>
        <taxon>Streptophyta</taxon>
        <taxon>Embryophyta</taxon>
        <taxon>Tracheophyta</taxon>
        <taxon>Spermatophyta</taxon>
        <taxon>Magnoliopsida</taxon>
        <taxon>eudicotyledons</taxon>
        <taxon>Gunneridae</taxon>
        <taxon>Pentapetalae</taxon>
        <taxon>rosids</taxon>
        <taxon>fabids</taxon>
        <taxon>Malpighiales</taxon>
        <taxon>Rhizophoraceae</taxon>
        <taxon>Rhizophora</taxon>
    </lineage>
</organism>
<name>A0A2P2QIG1_RHIMU</name>
<proteinExistence type="predicted"/>
<protein>
    <submittedName>
        <fullName evidence="1">Uncharacterized protein</fullName>
    </submittedName>
</protein>